<dbReference type="InterPro" id="IPR003660">
    <property type="entry name" value="HAMP_dom"/>
</dbReference>
<evidence type="ECO:0000256" key="8">
    <source>
        <dbReference type="ARBA" id="ARBA00022989"/>
    </source>
</evidence>
<name>A0A0F0LKP6_9MICO</name>
<dbReference type="InterPro" id="IPR050428">
    <property type="entry name" value="TCS_sensor_his_kinase"/>
</dbReference>
<dbReference type="AlphaFoldDB" id="A0A0F0LKP6"/>
<protein>
    <recommendedName>
        <fullName evidence="3">histidine kinase</fullName>
        <ecNumber evidence="3">2.7.13.3</ecNumber>
    </recommendedName>
</protein>
<dbReference type="STRING" id="582680.RS86_01505"/>
<evidence type="ECO:0000256" key="1">
    <source>
        <dbReference type="ARBA" id="ARBA00000085"/>
    </source>
</evidence>
<dbReference type="InterPro" id="IPR036097">
    <property type="entry name" value="HisK_dim/P_sf"/>
</dbReference>
<dbReference type="Gene3D" id="1.10.287.130">
    <property type="match status" value="1"/>
</dbReference>
<dbReference type="SMART" id="SM00387">
    <property type="entry name" value="HATPase_c"/>
    <property type="match status" value="1"/>
</dbReference>
<dbReference type="InterPro" id="IPR003661">
    <property type="entry name" value="HisK_dim/P_dom"/>
</dbReference>
<feature type="domain" description="HAMP" evidence="12">
    <location>
        <begin position="116"/>
        <end position="169"/>
    </location>
</feature>
<dbReference type="GO" id="GO:0005886">
    <property type="term" value="C:plasma membrane"/>
    <property type="evidence" value="ECO:0007669"/>
    <property type="project" value="UniProtKB-SubCell"/>
</dbReference>
<dbReference type="InterPro" id="IPR005467">
    <property type="entry name" value="His_kinase_dom"/>
</dbReference>
<evidence type="ECO:0000256" key="4">
    <source>
        <dbReference type="ARBA" id="ARBA00022553"/>
    </source>
</evidence>
<accession>A0A0F0LKP6</accession>
<keyword evidence="14" id="KW-1185">Reference proteome</keyword>
<evidence type="ECO:0000259" key="12">
    <source>
        <dbReference type="PROSITE" id="PS50885"/>
    </source>
</evidence>
<dbReference type="PANTHER" id="PTHR45436">
    <property type="entry name" value="SENSOR HISTIDINE KINASE YKOH"/>
    <property type="match status" value="1"/>
</dbReference>
<comment type="subcellular location">
    <subcellularLocation>
        <location evidence="2">Cell membrane</location>
    </subcellularLocation>
</comment>
<evidence type="ECO:0000313" key="14">
    <source>
        <dbReference type="Proteomes" id="UP000033740"/>
    </source>
</evidence>
<dbReference type="CDD" id="cd06225">
    <property type="entry name" value="HAMP"/>
    <property type="match status" value="1"/>
</dbReference>
<keyword evidence="7 13" id="KW-0418">Kinase</keyword>
<dbReference type="PROSITE" id="PS50885">
    <property type="entry name" value="HAMP"/>
    <property type="match status" value="1"/>
</dbReference>
<gene>
    <name evidence="13" type="primary">tcrY_2</name>
    <name evidence="13" type="ORF">RS86_01505</name>
</gene>
<dbReference type="SMART" id="SM00304">
    <property type="entry name" value="HAMP"/>
    <property type="match status" value="1"/>
</dbReference>
<dbReference type="EMBL" id="JYIX01000032">
    <property type="protein sequence ID" value="KJL33708.1"/>
    <property type="molecule type" value="Genomic_DNA"/>
</dbReference>
<dbReference type="Pfam" id="PF00512">
    <property type="entry name" value="HisKA"/>
    <property type="match status" value="1"/>
</dbReference>
<evidence type="ECO:0000256" key="6">
    <source>
        <dbReference type="ARBA" id="ARBA00022692"/>
    </source>
</evidence>
<feature type="transmembrane region" description="Helical" evidence="10">
    <location>
        <begin position="42"/>
        <end position="62"/>
    </location>
</feature>
<keyword evidence="6 10" id="KW-0812">Transmembrane</keyword>
<dbReference type="PATRIC" id="fig|582680.6.peg.1547"/>
<feature type="domain" description="Histidine kinase" evidence="11">
    <location>
        <begin position="177"/>
        <end position="389"/>
    </location>
</feature>
<dbReference type="GO" id="GO:0000155">
    <property type="term" value="F:phosphorelay sensor kinase activity"/>
    <property type="evidence" value="ECO:0007669"/>
    <property type="project" value="InterPro"/>
</dbReference>
<dbReference type="CDD" id="cd00075">
    <property type="entry name" value="HATPase"/>
    <property type="match status" value="1"/>
</dbReference>
<evidence type="ECO:0000256" key="2">
    <source>
        <dbReference type="ARBA" id="ARBA00004236"/>
    </source>
</evidence>
<comment type="caution">
    <text evidence="13">The sequence shown here is derived from an EMBL/GenBank/DDBJ whole genome shotgun (WGS) entry which is preliminary data.</text>
</comment>
<comment type="catalytic activity">
    <reaction evidence="1">
        <text>ATP + protein L-histidine = ADP + protein N-phospho-L-histidine.</text>
        <dbReference type="EC" id="2.7.13.3"/>
    </reaction>
</comment>
<dbReference type="SMART" id="SM00388">
    <property type="entry name" value="HisKA"/>
    <property type="match status" value="1"/>
</dbReference>
<keyword evidence="9" id="KW-0902">Two-component regulatory system</keyword>
<keyword evidence="10" id="KW-0472">Membrane</keyword>
<dbReference type="InterPro" id="IPR036890">
    <property type="entry name" value="HATPase_C_sf"/>
</dbReference>
<dbReference type="Pfam" id="PF00672">
    <property type="entry name" value="HAMP"/>
    <property type="match status" value="1"/>
</dbReference>
<dbReference type="Gene3D" id="3.30.565.10">
    <property type="entry name" value="Histidine kinase-like ATPase, C-terminal domain"/>
    <property type="match status" value="1"/>
</dbReference>
<sequence>MPDAPPSPAVPPAPTVPPSPALPLRPARAVGLSVRWRLTLSYVALVAVAGAVLLGVVALWLLRYVPDGTVYNTDPIDGTSWAPNRTDIIRAFVPPATWALLGLIALGVLGGWLLAGRVLRPLTVIGTTAQAVRDGDLDARIALPGRDDEFRRLADVFDGMLDRIQHDMERERRFAASASHELRTPLAITRALLDVAEADPDPDVPQLLVRLRAANERAIALTEALLLLTRLDARPPARTPVDLSLAAEGAVELLHDVAASHDVRLDVVGDPVIVHGDAALLDQLALNLVQNALVHNLHSGGSASVRTVSLGGQGALVVENTGERLDPAVVATLVEPFQRGAGRTRDGGHGGSGLGLAIAGSIVEVLGGSLVLTARPEGGLRVEATFPLS</sequence>
<dbReference type="Proteomes" id="UP000033740">
    <property type="component" value="Unassembled WGS sequence"/>
</dbReference>
<evidence type="ECO:0000256" key="7">
    <source>
        <dbReference type="ARBA" id="ARBA00022777"/>
    </source>
</evidence>
<dbReference type="Gene3D" id="6.10.340.10">
    <property type="match status" value="1"/>
</dbReference>
<keyword evidence="5 13" id="KW-0808">Transferase</keyword>
<evidence type="ECO:0000256" key="9">
    <source>
        <dbReference type="ARBA" id="ARBA00023012"/>
    </source>
</evidence>
<reference evidence="13 14" key="1">
    <citation type="submission" date="2015-02" db="EMBL/GenBank/DDBJ databases">
        <title>Draft genome sequences of ten Microbacterium spp. with emphasis on heavy metal contaminated environments.</title>
        <authorList>
            <person name="Corretto E."/>
        </authorList>
    </citation>
    <scope>NUCLEOTIDE SEQUENCE [LARGE SCALE GENOMIC DNA]</scope>
    <source>
        <strain evidence="13 14">ARN176</strain>
    </source>
</reference>
<feature type="transmembrane region" description="Helical" evidence="10">
    <location>
        <begin position="96"/>
        <end position="115"/>
    </location>
</feature>
<keyword evidence="4" id="KW-0597">Phosphoprotein</keyword>
<dbReference type="InterPro" id="IPR003594">
    <property type="entry name" value="HATPase_dom"/>
</dbReference>
<evidence type="ECO:0000313" key="13">
    <source>
        <dbReference type="EMBL" id="KJL33708.1"/>
    </source>
</evidence>
<dbReference type="SUPFAM" id="SSF55874">
    <property type="entry name" value="ATPase domain of HSP90 chaperone/DNA topoisomerase II/histidine kinase"/>
    <property type="match status" value="1"/>
</dbReference>
<dbReference type="SUPFAM" id="SSF158472">
    <property type="entry name" value="HAMP domain-like"/>
    <property type="match status" value="1"/>
</dbReference>
<organism evidence="13 14">
    <name type="scientific">Microbacterium azadirachtae</name>
    <dbReference type="NCBI Taxonomy" id="582680"/>
    <lineage>
        <taxon>Bacteria</taxon>
        <taxon>Bacillati</taxon>
        <taxon>Actinomycetota</taxon>
        <taxon>Actinomycetes</taxon>
        <taxon>Micrococcales</taxon>
        <taxon>Microbacteriaceae</taxon>
        <taxon>Microbacterium</taxon>
    </lineage>
</organism>
<evidence type="ECO:0000256" key="5">
    <source>
        <dbReference type="ARBA" id="ARBA00022679"/>
    </source>
</evidence>
<keyword evidence="8 10" id="KW-1133">Transmembrane helix</keyword>
<dbReference type="EC" id="2.7.13.3" evidence="3"/>
<dbReference type="RefSeq" id="WP_082076652.1">
    <property type="nucleotide sequence ID" value="NZ_JYIX01000032.1"/>
</dbReference>
<evidence type="ECO:0000259" key="11">
    <source>
        <dbReference type="PROSITE" id="PS50109"/>
    </source>
</evidence>
<dbReference type="PANTHER" id="PTHR45436:SF5">
    <property type="entry name" value="SENSOR HISTIDINE KINASE TRCS"/>
    <property type="match status" value="1"/>
</dbReference>
<dbReference type="SUPFAM" id="SSF47384">
    <property type="entry name" value="Homodimeric domain of signal transducing histidine kinase"/>
    <property type="match status" value="1"/>
</dbReference>
<evidence type="ECO:0000256" key="3">
    <source>
        <dbReference type="ARBA" id="ARBA00012438"/>
    </source>
</evidence>
<evidence type="ECO:0000256" key="10">
    <source>
        <dbReference type="SAM" id="Phobius"/>
    </source>
</evidence>
<dbReference type="PROSITE" id="PS50109">
    <property type="entry name" value="HIS_KIN"/>
    <property type="match status" value="1"/>
</dbReference>
<dbReference type="Pfam" id="PF02518">
    <property type="entry name" value="HATPase_c"/>
    <property type="match status" value="1"/>
</dbReference>
<dbReference type="CDD" id="cd00082">
    <property type="entry name" value="HisKA"/>
    <property type="match status" value="1"/>
</dbReference>
<proteinExistence type="predicted"/>